<reference evidence="2" key="1">
    <citation type="journal article" date="2021" name="New Phytol.">
        <title>Evolutionary innovations through gain and loss of genes in the ectomycorrhizal Boletales.</title>
        <authorList>
            <person name="Wu G."/>
            <person name="Miyauchi S."/>
            <person name="Morin E."/>
            <person name="Kuo A."/>
            <person name="Drula E."/>
            <person name="Varga T."/>
            <person name="Kohler A."/>
            <person name="Feng B."/>
            <person name="Cao Y."/>
            <person name="Lipzen A."/>
            <person name="Daum C."/>
            <person name="Hundley H."/>
            <person name="Pangilinan J."/>
            <person name="Johnson J."/>
            <person name="Barry K."/>
            <person name="LaButti K."/>
            <person name="Ng V."/>
            <person name="Ahrendt S."/>
            <person name="Min B."/>
            <person name="Choi I.G."/>
            <person name="Park H."/>
            <person name="Plett J.M."/>
            <person name="Magnuson J."/>
            <person name="Spatafora J.W."/>
            <person name="Nagy L.G."/>
            <person name="Henrissat B."/>
            <person name="Grigoriev I.V."/>
            <person name="Yang Z.L."/>
            <person name="Xu J."/>
            <person name="Martin F.M."/>
        </authorList>
    </citation>
    <scope>NUCLEOTIDE SEQUENCE</scope>
    <source>
        <strain evidence="2">KKN 215</strain>
    </source>
</reference>
<sequence length="501" mass="57112">MATIPKRSSNPMFFLGHQDDDYPPLPSHTVDAGGASVAKRTSFTQRVRSCRRTLLSSRRNKGITVLSLFVFAVLLCFFIPRSWTLFLHSSNSLPPLYEEYHARELALPQHNPDLPLPEGRNGKYLFVASHFDEYGWGNVMQEHLFDAFLAHKAGFGFVFDNYTWSRRGPEYSVYRDRVVIPSRIPFSAMLAGPIVGEPFPEGDPTPRAIRQEYFAEICPNPVKLQGKEITDQYVWGSTSTLIKKWIEKFESVGSNCIEIAEGSGQPFTLWTFGMMNVMDAWSDFVASPIIQQFRWSHLIESGFSRNLPLISSGPPARSFPYTPIPGLLVLQLRRGDYAEHCYNLLNWGSEWQAFNRFSQFPDQFKLAPRPESGPIPESSTVEHMKHCYPTPAEIAFRVEQILQSEEGKSLTDIYLMTNGKADFIAEVKQEVSRVHAWKSIKSSRDLVVDREQQYVKQAIDMLIGLRSDVIVANGWSSMSSNVAMLRMALYPEHSAKRTRYW</sequence>
<name>A0A8K0USG3_9AGAR</name>
<feature type="transmembrane region" description="Helical" evidence="1">
    <location>
        <begin position="62"/>
        <end position="83"/>
    </location>
</feature>
<evidence type="ECO:0000256" key="1">
    <source>
        <dbReference type="SAM" id="Phobius"/>
    </source>
</evidence>
<dbReference type="CDD" id="cd11296">
    <property type="entry name" value="O-FucT_like"/>
    <property type="match status" value="1"/>
</dbReference>
<accession>A0A8K0USG3</accession>
<keyword evidence="1" id="KW-0812">Transmembrane</keyword>
<dbReference type="EMBL" id="JAEVFJ010000010">
    <property type="protein sequence ID" value="KAH8102280.1"/>
    <property type="molecule type" value="Genomic_DNA"/>
</dbReference>
<organism evidence="2 3">
    <name type="scientific">Cristinia sonorae</name>
    <dbReference type="NCBI Taxonomy" id="1940300"/>
    <lineage>
        <taxon>Eukaryota</taxon>
        <taxon>Fungi</taxon>
        <taxon>Dikarya</taxon>
        <taxon>Basidiomycota</taxon>
        <taxon>Agaricomycotina</taxon>
        <taxon>Agaricomycetes</taxon>
        <taxon>Agaricomycetidae</taxon>
        <taxon>Agaricales</taxon>
        <taxon>Pleurotineae</taxon>
        <taxon>Stephanosporaceae</taxon>
        <taxon>Cristinia</taxon>
    </lineage>
</organism>
<dbReference type="OrthoDB" id="2559662at2759"/>
<evidence type="ECO:0000313" key="2">
    <source>
        <dbReference type="EMBL" id="KAH8102280.1"/>
    </source>
</evidence>
<evidence type="ECO:0000313" key="3">
    <source>
        <dbReference type="Proteomes" id="UP000813824"/>
    </source>
</evidence>
<keyword evidence="1" id="KW-0472">Membrane</keyword>
<protein>
    <submittedName>
        <fullName evidence="2">Uncharacterized protein</fullName>
    </submittedName>
</protein>
<gene>
    <name evidence="2" type="ORF">BXZ70DRAFT_65971</name>
</gene>
<dbReference type="AlphaFoldDB" id="A0A8K0USG3"/>
<dbReference type="Gene3D" id="3.40.50.11350">
    <property type="match status" value="1"/>
</dbReference>
<keyword evidence="1" id="KW-1133">Transmembrane helix</keyword>
<comment type="caution">
    <text evidence="2">The sequence shown here is derived from an EMBL/GenBank/DDBJ whole genome shotgun (WGS) entry which is preliminary data.</text>
</comment>
<keyword evidence="3" id="KW-1185">Reference proteome</keyword>
<proteinExistence type="predicted"/>
<dbReference type="Proteomes" id="UP000813824">
    <property type="component" value="Unassembled WGS sequence"/>
</dbReference>